<evidence type="ECO:0000313" key="2">
    <source>
        <dbReference type="Proteomes" id="UP001055811"/>
    </source>
</evidence>
<gene>
    <name evidence="1" type="ORF">L2E82_35855</name>
</gene>
<organism evidence="1 2">
    <name type="scientific">Cichorium intybus</name>
    <name type="common">Chicory</name>
    <dbReference type="NCBI Taxonomy" id="13427"/>
    <lineage>
        <taxon>Eukaryota</taxon>
        <taxon>Viridiplantae</taxon>
        <taxon>Streptophyta</taxon>
        <taxon>Embryophyta</taxon>
        <taxon>Tracheophyta</taxon>
        <taxon>Spermatophyta</taxon>
        <taxon>Magnoliopsida</taxon>
        <taxon>eudicotyledons</taxon>
        <taxon>Gunneridae</taxon>
        <taxon>Pentapetalae</taxon>
        <taxon>asterids</taxon>
        <taxon>campanulids</taxon>
        <taxon>Asterales</taxon>
        <taxon>Asteraceae</taxon>
        <taxon>Cichorioideae</taxon>
        <taxon>Cichorieae</taxon>
        <taxon>Cichoriinae</taxon>
        <taxon>Cichorium</taxon>
    </lineage>
</organism>
<evidence type="ECO:0000313" key="1">
    <source>
        <dbReference type="EMBL" id="KAI3724090.1"/>
    </source>
</evidence>
<keyword evidence="2" id="KW-1185">Reference proteome</keyword>
<reference evidence="2" key="1">
    <citation type="journal article" date="2022" name="Mol. Ecol. Resour.">
        <title>The genomes of chicory, endive, great burdock and yacon provide insights into Asteraceae palaeo-polyploidization history and plant inulin production.</title>
        <authorList>
            <person name="Fan W."/>
            <person name="Wang S."/>
            <person name="Wang H."/>
            <person name="Wang A."/>
            <person name="Jiang F."/>
            <person name="Liu H."/>
            <person name="Zhao H."/>
            <person name="Xu D."/>
            <person name="Zhang Y."/>
        </authorList>
    </citation>
    <scope>NUCLEOTIDE SEQUENCE [LARGE SCALE GENOMIC DNA]</scope>
    <source>
        <strain evidence="2">cv. Punajuju</strain>
    </source>
</reference>
<dbReference type="Proteomes" id="UP001055811">
    <property type="component" value="Linkage Group LG06"/>
</dbReference>
<protein>
    <submittedName>
        <fullName evidence="1">Uncharacterized protein</fullName>
    </submittedName>
</protein>
<comment type="caution">
    <text evidence="1">The sequence shown here is derived from an EMBL/GenBank/DDBJ whole genome shotgun (WGS) entry which is preliminary data.</text>
</comment>
<dbReference type="EMBL" id="CM042014">
    <property type="protein sequence ID" value="KAI3724090.1"/>
    <property type="molecule type" value="Genomic_DNA"/>
</dbReference>
<accession>A0ACB9BQ41</accession>
<name>A0ACB9BQ41_CICIN</name>
<proteinExistence type="predicted"/>
<reference evidence="1 2" key="2">
    <citation type="journal article" date="2022" name="Mol. Ecol. Resour.">
        <title>The genomes of chicory, endive, great burdock and yacon provide insights into Asteraceae paleo-polyploidization history and plant inulin production.</title>
        <authorList>
            <person name="Fan W."/>
            <person name="Wang S."/>
            <person name="Wang H."/>
            <person name="Wang A."/>
            <person name="Jiang F."/>
            <person name="Liu H."/>
            <person name="Zhao H."/>
            <person name="Xu D."/>
            <person name="Zhang Y."/>
        </authorList>
    </citation>
    <scope>NUCLEOTIDE SEQUENCE [LARGE SCALE GENOMIC DNA]</scope>
    <source>
        <strain evidence="2">cv. Punajuju</strain>
        <tissue evidence="1">Leaves</tissue>
    </source>
</reference>
<sequence length="71" mass="8266">MRAHSVLFYLFIPQTFLSTYCPDTEQTHTRKRDSNQEHDDDGELRISVHLNSPSIDLSTHHLNSRFFTSSS</sequence>